<dbReference type="RefSeq" id="WP_090683092.1">
    <property type="nucleotide sequence ID" value="NZ_FNCJ01000003.1"/>
</dbReference>
<dbReference type="GO" id="GO:0022857">
    <property type="term" value="F:transmembrane transporter activity"/>
    <property type="evidence" value="ECO:0007669"/>
    <property type="project" value="InterPro"/>
</dbReference>
<dbReference type="Proteomes" id="UP000199706">
    <property type="component" value="Unassembled WGS sequence"/>
</dbReference>
<evidence type="ECO:0000256" key="5">
    <source>
        <dbReference type="SAM" id="MobiDB-lite"/>
    </source>
</evidence>
<protein>
    <submittedName>
        <fullName evidence="8">MFS transporter, ACS family, D-galactonate transporter</fullName>
    </submittedName>
</protein>
<dbReference type="CDD" id="cd17319">
    <property type="entry name" value="MFS_ExuT_GudP_like"/>
    <property type="match status" value="1"/>
</dbReference>
<keyword evidence="3 6" id="KW-1133">Transmembrane helix</keyword>
<reference evidence="8 9" key="1">
    <citation type="submission" date="2016-10" db="EMBL/GenBank/DDBJ databases">
        <authorList>
            <person name="de Groot N.N."/>
        </authorList>
    </citation>
    <scope>NUCLEOTIDE SEQUENCE [LARGE SCALE GENOMIC DNA]</scope>
    <source>
        <strain evidence="8 9">LMG 2247</strain>
    </source>
</reference>
<sequence>MPQPIHPTQSDLPESPPLQSGAAATSVRRTKVRYRILGLLAVGTMINYLDRTVLGIAAPQLTKELGINAALMGLMFSVFSWSYVASQIPGGLFLDRFGSKVTYFLSMKFWSLCTLAQGLVHGIAPLFAFRLGLGVAESPCFPTNSRVVATWFPQNERAMATGTYTVGEYIGLAFFSPFLFALMGAFGWRSLFYVVGGVGLVFGVIWWFSYREPRDHPAANAAELDYIEAGGGLTHRKQKAGAVHTGGVHTGDSHASEATSNTKPKSSGFEWRTIGQLLKHRQLTGICLGQFAGNSTLVFFLTWFPTYLATERHMAWLKIGFFAIMPFIAASIGVMFGGTFSDWLLRRGVSANVARKLPIIAGLLLASTIILANYVESNVTVIVILSVAFFAQGMAALGWTLVSDIAPDGLLGVTGGIFNFAANLAGIITPLAVGLIVAWTGSFVGALVFIGVIALIGALSYIFVVGDIKRIVLAE</sequence>
<feature type="transmembrane region" description="Helical" evidence="6">
    <location>
        <begin position="443"/>
        <end position="464"/>
    </location>
</feature>
<feature type="transmembrane region" description="Helical" evidence="6">
    <location>
        <begin position="191"/>
        <end position="210"/>
    </location>
</feature>
<evidence type="ECO:0000256" key="1">
    <source>
        <dbReference type="ARBA" id="ARBA00004141"/>
    </source>
</evidence>
<dbReference type="InterPro" id="IPR036259">
    <property type="entry name" value="MFS_trans_sf"/>
</dbReference>
<keyword evidence="2 6" id="KW-0812">Transmembrane</keyword>
<dbReference type="InterPro" id="IPR011701">
    <property type="entry name" value="MFS"/>
</dbReference>
<evidence type="ECO:0000256" key="6">
    <source>
        <dbReference type="SAM" id="Phobius"/>
    </source>
</evidence>
<evidence type="ECO:0000256" key="3">
    <source>
        <dbReference type="ARBA" id="ARBA00022989"/>
    </source>
</evidence>
<feature type="transmembrane region" description="Helical" evidence="6">
    <location>
        <begin position="316"/>
        <end position="345"/>
    </location>
</feature>
<feature type="region of interest" description="Disordered" evidence="5">
    <location>
        <begin position="246"/>
        <end position="267"/>
    </location>
</feature>
<dbReference type="GO" id="GO:0016020">
    <property type="term" value="C:membrane"/>
    <property type="evidence" value="ECO:0007669"/>
    <property type="project" value="UniProtKB-SubCell"/>
</dbReference>
<comment type="subcellular location">
    <subcellularLocation>
        <location evidence="1">Membrane</location>
        <topology evidence="1">Multi-pass membrane protein</topology>
    </subcellularLocation>
</comment>
<feature type="domain" description="Major facilitator superfamily (MFS) profile" evidence="7">
    <location>
        <begin position="36"/>
        <end position="469"/>
    </location>
</feature>
<dbReference type="Pfam" id="PF07690">
    <property type="entry name" value="MFS_1"/>
    <property type="match status" value="1"/>
</dbReference>
<evidence type="ECO:0000313" key="8">
    <source>
        <dbReference type="EMBL" id="SDG35681.1"/>
    </source>
</evidence>
<dbReference type="AlphaFoldDB" id="A0A1G7TKE9"/>
<evidence type="ECO:0000259" key="7">
    <source>
        <dbReference type="PROSITE" id="PS50850"/>
    </source>
</evidence>
<dbReference type="PROSITE" id="PS50850">
    <property type="entry name" value="MFS"/>
    <property type="match status" value="1"/>
</dbReference>
<dbReference type="SUPFAM" id="SSF103473">
    <property type="entry name" value="MFS general substrate transporter"/>
    <property type="match status" value="1"/>
</dbReference>
<keyword evidence="4 6" id="KW-0472">Membrane</keyword>
<dbReference type="Gene3D" id="1.20.1250.20">
    <property type="entry name" value="MFS general substrate transporter like domains"/>
    <property type="match status" value="2"/>
</dbReference>
<feature type="transmembrane region" description="Helical" evidence="6">
    <location>
        <begin position="166"/>
        <end position="185"/>
    </location>
</feature>
<evidence type="ECO:0000256" key="2">
    <source>
        <dbReference type="ARBA" id="ARBA00022692"/>
    </source>
</evidence>
<evidence type="ECO:0000313" key="9">
    <source>
        <dbReference type="Proteomes" id="UP000199706"/>
    </source>
</evidence>
<dbReference type="InterPro" id="IPR050382">
    <property type="entry name" value="MFS_Na/Anion_cotransporter"/>
</dbReference>
<accession>A0A1G7TKE9</accession>
<feature type="transmembrane region" description="Helical" evidence="6">
    <location>
        <begin position="32"/>
        <end position="49"/>
    </location>
</feature>
<proteinExistence type="predicted"/>
<feature type="transmembrane region" description="Helical" evidence="6">
    <location>
        <begin position="409"/>
        <end position="437"/>
    </location>
</feature>
<evidence type="ECO:0000256" key="4">
    <source>
        <dbReference type="ARBA" id="ARBA00023136"/>
    </source>
</evidence>
<feature type="region of interest" description="Disordered" evidence="5">
    <location>
        <begin position="1"/>
        <end position="24"/>
    </location>
</feature>
<dbReference type="PANTHER" id="PTHR11662">
    <property type="entry name" value="SOLUTE CARRIER FAMILY 17"/>
    <property type="match status" value="1"/>
</dbReference>
<feature type="transmembrane region" description="Helical" evidence="6">
    <location>
        <begin position="357"/>
        <end position="375"/>
    </location>
</feature>
<dbReference type="InterPro" id="IPR020846">
    <property type="entry name" value="MFS_dom"/>
</dbReference>
<gene>
    <name evidence="8" type="ORF">SAMN05216466_10353</name>
</gene>
<feature type="transmembrane region" description="Helical" evidence="6">
    <location>
        <begin position="69"/>
        <end position="89"/>
    </location>
</feature>
<dbReference type="OrthoDB" id="8596007at2"/>
<dbReference type="EMBL" id="FNCJ01000003">
    <property type="protein sequence ID" value="SDG35681.1"/>
    <property type="molecule type" value="Genomic_DNA"/>
</dbReference>
<feature type="compositionally biased region" description="Polar residues" evidence="5">
    <location>
        <begin position="256"/>
        <end position="265"/>
    </location>
</feature>
<dbReference type="PANTHER" id="PTHR11662:SF333">
    <property type="entry name" value="D-GALACTONATE TRANSPORTER"/>
    <property type="match status" value="1"/>
</dbReference>
<feature type="transmembrane region" description="Helical" evidence="6">
    <location>
        <begin position="283"/>
        <end position="304"/>
    </location>
</feature>
<feature type="transmembrane region" description="Helical" evidence="6">
    <location>
        <begin position="381"/>
        <end position="402"/>
    </location>
</feature>
<name>A0A1G7TKE9_9BURK</name>
<feature type="compositionally biased region" description="Polar residues" evidence="5">
    <location>
        <begin position="1"/>
        <end position="12"/>
    </location>
</feature>
<organism evidence="8 9">
    <name type="scientific">Paraburkholderia phenazinium</name>
    <dbReference type="NCBI Taxonomy" id="60549"/>
    <lineage>
        <taxon>Bacteria</taxon>
        <taxon>Pseudomonadati</taxon>
        <taxon>Pseudomonadota</taxon>
        <taxon>Betaproteobacteria</taxon>
        <taxon>Burkholderiales</taxon>
        <taxon>Burkholderiaceae</taxon>
        <taxon>Paraburkholderia</taxon>
    </lineage>
</organism>